<proteinExistence type="predicted"/>
<dbReference type="RefSeq" id="WP_175394946.1">
    <property type="nucleotide sequence ID" value="NZ_JABMCB010000165.1"/>
</dbReference>
<reference evidence="1 2" key="1">
    <citation type="submission" date="2020-05" db="EMBL/GenBank/DDBJ databases">
        <title>Genome Sequencing of Type Strains.</title>
        <authorList>
            <person name="Lemaire J.F."/>
            <person name="Inderbitzin P."/>
            <person name="Gregorio O.A."/>
            <person name="Collins S.B."/>
            <person name="Wespe N."/>
            <person name="Knight-Connoni V."/>
        </authorList>
    </citation>
    <scope>NUCLEOTIDE SEQUENCE [LARGE SCALE GENOMIC DNA]</scope>
    <source>
        <strain evidence="1 2">LMG 21957</strain>
    </source>
</reference>
<sequence length="99" mass="11385">MLTDLEVLTKKFAPAIKLVEDIDGSRERSSEGIQRATITFIDDTKLCVTEKLNVGYSYDWISKDGKLLFHHDNEDKTPNFNHRDLHSIVRGIVTFHLLI</sequence>
<dbReference type="AlphaFoldDB" id="A0A7Y6BUE3"/>
<comment type="caution">
    <text evidence="1">The sequence shown here is derived from an EMBL/GenBank/DDBJ whole genome shotgun (WGS) entry which is preliminary data.</text>
</comment>
<name>A0A7Y6BUE3_9BACL</name>
<dbReference type="EMBL" id="JABMCB010000165">
    <property type="protein sequence ID" value="NUU75059.1"/>
    <property type="molecule type" value="Genomic_DNA"/>
</dbReference>
<accession>A0A7Y6BUE3</accession>
<dbReference type="InterPro" id="IPR045397">
    <property type="entry name" value="TumE-like"/>
</dbReference>
<dbReference type="Pfam" id="PF20126">
    <property type="entry name" value="TumE"/>
    <property type="match status" value="1"/>
</dbReference>
<evidence type="ECO:0000313" key="2">
    <source>
        <dbReference type="Proteomes" id="UP000526125"/>
    </source>
</evidence>
<keyword evidence="2" id="KW-1185">Reference proteome</keyword>
<evidence type="ECO:0000313" key="1">
    <source>
        <dbReference type="EMBL" id="NUU75059.1"/>
    </source>
</evidence>
<organism evidence="1 2">
    <name type="scientific">Paenibacillus xylanilyticus</name>
    <dbReference type="NCBI Taxonomy" id="248903"/>
    <lineage>
        <taxon>Bacteria</taxon>
        <taxon>Bacillati</taxon>
        <taxon>Bacillota</taxon>
        <taxon>Bacilli</taxon>
        <taxon>Bacillales</taxon>
        <taxon>Paenibacillaceae</taxon>
        <taxon>Paenibacillus</taxon>
    </lineage>
</organism>
<gene>
    <name evidence="1" type="ORF">HP552_07370</name>
</gene>
<protein>
    <submittedName>
        <fullName evidence="1">Uncharacterized protein</fullName>
    </submittedName>
</protein>
<dbReference type="Proteomes" id="UP000526125">
    <property type="component" value="Unassembled WGS sequence"/>
</dbReference>